<name>A0A6J8EV78_MYTCO</name>
<organism evidence="2 3">
    <name type="scientific">Mytilus coruscus</name>
    <name type="common">Sea mussel</name>
    <dbReference type="NCBI Taxonomy" id="42192"/>
    <lineage>
        <taxon>Eukaryota</taxon>
        <taxon>Metazoa</taxon>
        <taxon>Spiralia</taxon>
        <taxon>Lophotrochozoa</taxon>
        <taxon>Mollusca</taxon>
        <taxon>Bivalvia</taxon>
        <taxon>Autobranchia</taxon>
        <taxon>Pteriomorphia</taxon>
        <taxon>Mytilida</taxon>
        <taxon>Mytiloidea</taxon>
        <taxon>Mytilidae</taxon>
        <taxon>Mytilinae</taxon>
        <taxon>Mytilus</taxon>
    </lineage>
</organism>
<dbReference type="InterPro" id="IPR011042">
    <property type="entry name" value="6-blade_b-propeller_TolB-like"/>
</dbReference>
<proteinExistence type="predicted"/>
<dbReference type="SUPFAM" id="SSF101898">
    <property type="entry name" value="NHL repeat"/>
    <property type="match status" value="1"/>
</dbReference>
<evidence type="ECO:0000313" key="2">
    <source>
        <dbReference type="EMBL" id="CAC5423753.1"/>
    </source>
</evidence>
<dbReference type="AlphaFoldDB" id="A0A6J8EV78"/>
<evidence type="ECO:0000256" key="1">
    <source>
        <dbReference type="SAM" id="Coils"/>
    </source>
</evidence>
<reference evidence="2 3" key="1">
    <citation type="submission" date="2020-06" db="EMBL/GenBank/DDBJ databases">
        <authorList>
            <person name="Li R."/>
            <person name="Bekaert M."/>
        </authorList>
    </citation>
    <scope>NUCLEOTIDE SEQUENCE [LARGE SCALE GENOMIC DNA]</scope>
    <source>
        <strain evidence="3">wild</strain>
    </source>
</reference>
<evidence type="ECO:0000313" key="3">
    <source>
        <dbReference type="Proteomes" id="UP000507470"/>
    </source>
</evidence>
<protein>
    <submittedName>
        <fullName evidence="2">Uncharacterized protein</fullName>
    </submittedName>
</protein>
<dbReference type="PANTHER" id="PTHR47197">
    <property type="entry name" value="PROTEIN NIRF"/>
    <property type="match status" value="1"/>
</dbReference>
<dbReference type="Proteomes" id="UP000507470">
    <property type="component" value="Unassembled WGS sequence"/>
</dbReference>
<keyword evidence="3" id="KW-1185">Reference proteome</keyword>
<accession>A0A6J8EV78</accession>
<sequence>MQNVRKTIIIHLDKLEKDLLAKLDNEERKQCKNIDSLIEKISEMGKHVDQIENDLKQIKQHASDFQTFFGLHEWNKKIEKDEKVLMSLQSDKILDSADIHIEYSPILMKFETDVKEFGKLEVKSSSSQKNFLKKEKQGQIFVPISNTVDNIKMTSIRSFKTPDGISSNIFITGIGMFDDGKIVFADNQHLNKRLVIMNREGNFIKNIQLDDRCFDVAVIDKDTVASTLVEKKKIVIVDVNSSRVQRYILSSAECYGIIFSGEQLVVNLPKTIQFVDPSGNSWSTLSTVNNSMYCSVLDEKLYYTSHNSEAVYSTKLNGEVLWKYDCQKYDYPTSITNDASGNIFVACTESDRLVVLGNDGKTYKILRTKENGLQKPRALHYDPLSTADHSSYCFNFNDNLYYTTRSSDVHLAFASEFNGEVHWKFDNKKSVHLIGITNVASGGIFVAYKDRQPDATYYYTTILEQYFTYQPAFIDFDELQ</sequence>
<gene>
    <name evidence="2" type="ORF">MCOR_55723</name>
</gene>
<dbReference type="InterPro" id="IPR051200">
    <property type="entry name" value="Host-pathogen_enzymatic-act"/>
</dbReference>
<feature type="coiled-coil region" evidence="1">
    <location>
        <begin position="34"/>
        <end position="91"/>
    </location>
</feature>
<dbReference type="OrthoDB" id="6052932at2759"/>
<dbReference type="PANTHER" id="PTHR47197:SF3">
    <property type="entry name" value="DIHYDRO-HEME D1 DEHYDROGENASE"/>
    <property type="match status" value="1"/>
</dbReference>
<dbReference type="EMBL" id="CACVKT020009852">
    <property type="protein sequence ID" value="CAC5423753.1"/>
    <property type="molecule type" value="Genomic_DNA"/>
</dbReference>
<keyword evidence="1" id="KW-0175">Coiled coil</keyword>
<dbReference type="Gene3D" id="2.120.10.30">
    <property type="entry name" value="TolB, C-terminal domain"/>
    <property type="match status" value="1"/>
</dbReference>